<organism evidence="2 3">
    <name type="scientific">Gemmiger formicilis</name>
    <dbReference type="NCBI Taxonomy" id="745368"/>
    <lineage>
        <taxon>Bacteria</taxon>
        <taxon>Bacillati</taxon>
        <taxon>Bacillota</taxon>
        <taxon>Clostridia</taxon>
        <taxon>Eubacteriales</taxon>
        <taxon>Gemmiger</taxon>
    </lineage>
</organism>
<evidence type="ECO:0000256" key="1">
    <source>
        <dbReference type="SAM" id="MobiDB-lite"/>
    </source>
</evidence>
<keyword evidence="3" id="KW-1185">Reference proteome</keyword>
<name>A0A1T4X5U4_9FIRM</name>
<reference evidence="2 3" key="1">
    <citation type="submission" date="2017-02" db="EMBL/GenBank/DDBJ databases">
        <authorList>
            <person name="Peterson S.W."/>
        </authorList>
    </citation>
    <scope>NUCLEOTIDE SEQUENCE [LARGE SCALE GENOMIC DNA]</scope>
    <source>
        <strain evidence="2 3">ATCC 27749</strain>
    </source>
</reference>
<dbReference type="GeneID" id="93339395"/>
<evidence type="ECO:0000313" key="3">
    <source>
        <dbReference type="Proteomes" id="UP000190286"/>
    </source>
</evidence>
<dbReference type="Proteomes" id="UP000190286">
    <property type="component" value="Unassembled WGS sequence"/>
</dbReference>
<dbReference type="AlphaFoldDB" id="A0A1T4X5U4"/>
<dbReference type="RefSeq" id="WP_159447002.1">
    <property type="nucleotide sequence ID" value="NZ_CAJKTF010000004.1"/>
</dbReference>
<accession>A0A1T4X5U4</accession>
<dbReference type="EMBL" id="FUYF01000006">
    <property type="protein sequence ID" value="SKA84926.1"/>
    <property type="molecule type" value="Genomic_DNA"/>
</dbReference>
<proteinExistence type="predicted"/>
<sequence length="55" mass="6267">MENEQNKPMQTPAPYAAGTGSVPVALDRDAFARMGYRERLALKKENPEVYKELRK</sequence>
<dbReference type="OrthoDB" id="1862697at2"/>
<gene>
    <name evidence="2" type="ORF">SAMN02745178_01478</name>
</gene>
<dbReference type="STRING" id="745368.SAMN02745178_01478"/>
<feature type="region of interest" description="Disordered" evidence="1">
    <location>
        <begin position="1"/>
        <end position="21"/>
    </location>
</feature>
<evidence type="ECO:0000313" key="2">
    <source>
        <dbReference type="EMBL" id="SKA84926.1"/>
    </source>
</evidence>
<protein>
    <submittedName>
        <fullName evidence="2">Uncharacterized protein</fullName>
    </submittedName>
</protein>